<dbReference type="CDD" id="cd03057">
    <property type="entry name" value="GST_N_Beta"/>
    <property type="match status" value="1"/>
</dbReference>
<dbReference type="RefSeq" id="WP_202686657.1">
    <property type="nucleotide sequence ID" value="NZ_JAESVN010000001.1"/>
</dbReference>
<dbReference type="InterPro" id="IPR004045">
    <property type="entry name" value="Glutathione_S-Trfase_N"/>
</dbReference>
<dbReference type="InterPro" id="IPR010987">
    <property type="entry name" value="Glutathione-S-Trfase_C-like"/>
</dbReference>
<dbReference type="Gene3D" id="1.20.1050.10">
    <property type="match status" value="1"/>
</dbReference>
<sequence>MTTAYVLHYAPDNASLIVRIALSEAGAAFTTRLVDRRRRAQTEPAYRALAPTGRIPVLETPQGPIFETGAILLWLAERHPAAGLGPAPDSPARGDFLKWLFFLSNSLHADLRQLFYPETQVPPGAIAGHHAITSARILQHFALMERACADHPALFAAPSVLTIYLCTLMRWSVLYPAGQTRWFDAADFPTLLDLCRRTEQRAAVRDAALAEGLGDTPFSAPQPACPPEGSAT</sequence>
<dbReference type="PANTHER" id="PTHR44051:SF8">
    <property type="entry name" value="GLUTATHIONE S-TRANSFERASE GSTA"/>
    <property type="match status" value="1"/>
</dbReference>
<evidence type="ECO:0000259" key="1">
    <source>
        <dbReference type="PROSITE" id="PS50404"/>
    </source>
</evidence>
<dbReference type="Pfam" id="PF13409">
    <property type="entry name" value="GST_N_2"/>
    <property type="match status" value="1"/>
</dbReference>
<dbReference type="InterPro" id="IPR036282">
    <property type="entry name" value="Glutathione-S-Trfase_C_sf"/>
</dbReference>
<dbReference type="Proteomes" id="UP000648908">
    <property type="component" value="Unassembled WGS sequence"/>
</dbReference>
<evidence type="ECO:0000313" key="4">
    <source>
        <dbReference type="Proteomes" id="UP000648908"/>
    </source>
</evidence>
<dbReference type="InterPro" id="IPR036249">
    <property type="entry name" value="Thioredoxin-like_sf"/>
</dbReference>
<keyword evidence="4" id="KW-1185">Reference proteome</keyword>
<dbReference type="Gene3D" id="3.40.30.10">
    <property type="entry name" value="Glutaredoxin"/>
    <property type="match status" value="1"/>
</dbReference>
<evidence type="ECO:0000259" key="2">
    <source>
        <dbReference type="PROSITE" id="PS50405"/>
    </source>
</evidence>
<dbReference type="SUPFAM" id="SSF52833">
    <property type="entry name" value="Thioredoxin-like"/>
    <property type="match status" value="1"/>
</dbReference>
<dbReference type="PROSITE" id="PS50404">
    <property type="entry name" value="GST_NTER"/>
    <property type="match status" value="1"/>
</dbReference>
<name>A0A8K0XZF0_9RHOB</name>
<feature type="domain" description="GST N-terminal" evidence="1">
    <location>
        <begin position="2"/>
        <end position="83"/>
    </location>
</feature>
<dbReference type="PROSITE" id="PS50405">
    <property type="entry name" value="GST_CTER"/>
    <property type="match status" value="1"/>
</dbReference>
<feature type="domain" description="GST C-terminal" evidence="2">
    <location>
        <begin position="89"/>
        <end position="218"/>
    </location>
</feature>
<dbReference type="AlphaFoldDB" id="A0A8K0XZF0"/>
<accession>A0A8K0XZF0</accession>
<dbReference type="SUPFAM" id="SSF47616">
    <property type="entry name" value="GST C-terminal domain-like"/>
    <property type="match status" value="1"/>
</dbReference>
<organism evidence="3 4">
    <name type="scientific">Szabonella alba</name>
    <dbReference type="NCBI Taxonomy" id="2804194"/>
    <lineage>
        <taxon>Bacteria</taxon>
        <taxon>Pseudomonadati</taxon>
        <taxon>Pseudomonadota</taxon>
        <taxon>Alphaproteobacteria</taxon>
        <taxon>Rhodobacterales</taxon>
        <taxon>Paracoccaceae</taxon>
        <taxon>Szabonella</taxon>
    </lineage>
</organism>
<reference evidence="3" key="1">
    <citation type="submission" date="2021-01" db="EMBL/GenBank/DDBJ databases">
        <title>Tabrizicola alba sp. nov. a motile alkaliphilic bacterium isolated from a soda lake.</title>
        <authorList>
            <person name="Szuroczki S."/>
            <person name="Abbaszade G."/>
            <person name="Schumann P."/>
            <person name="Toth E."/>
        </authorList>
    </citation>
    <scope>NUCLEOTIDE SEQUENCE</scope>
    <source>
        <strain evidence="3">DMG-N-6</strain>
    </source>
</reference>
<dbReference type="EMBL" id="JAESVN010000001">
    <property type="protein sequence ID" value="MBL4915993.1"/>
    <property type="molecule type" value="Genomic_DNA"/>
</dbReference>
<comment type="caution">
    <text evidence="3">The sequence shown here is derived from an EMBL/GenBank/DDBJ whole genome shotgun (WGS) entry which is preliminary data.</text>
</comment>
<proteinExistence type="predicted"/>
<evidence type="ECO:0000313" key="3">
    <source>
        <dbReference type="EMBL" id="MBL4915993.1"/>
    </source>
</evidence>
<gene>
    <name evidence="3" type="ORF">JL811_02060</name>
</gene>
<dbReference type="PANTHER" id="PTHR44051">
    <property type="entry name" value="GLUTATHIONE S-TRANSFERASE-RELATED"/>
    <property type="match status" value="1"/>
</dbReference>
<protein>
    <submittedName>
        <fullName evidence="3">Glutathione S-transferase family protein</fullName>
    </submittedName>
</protein>